<proteinExistence type="predicted"/>
<sequence length="214" mass="22524">MTTVGGLLVVFAAAPVSASSYTEESNIDAFSNLAPLQTEALSSYRGGFRMSNDFTIDIGLSITTSFNGTNIFNNHIANFTIKNGNLDKVFGFNQSGVTNVIQVGEGNVIDQVSSNNAAVGDTVENSVASTTNTPESVTSSDVVGGANVNVETSVPDFTQSMLVSNSITNIIQNTMDNSTIGLSTVVSIDAQVSNIIQQIKVNQKLEDSILSSFY</sequence>
<dbReference type="STRING" id="171383.AKJ31_18375"/>
<dbReference type="Proteomes" id="UP000037530">
    <property type="component" value="Unassembled WGS sequence"/>
</dbReference>
<evidence type="ECO:0000313" key="3">
    <source>
        <dbReference type="Proteomes" id="UP000037530"/>
    </source>
</evidence>
<accession>A0A0M0HVT1</accession>
<keyword evidence="1" id="KW-0732">Signal</keyword>
<protein>
    <submittedName>
        <fullName evidence="2">Uncharacterized protein</fullName>
    </submittedName>
</protein>
<organism evidence="2 3">
    <name type="scientific">Vibrio hepatarius</name>
    <dbReference type="NCBI Taxonomy" id="171383"/>
    <lineage>
        <taxon>Bacteria</taxon>
        <taxon>Pseudomonadati</taxon>
        <taxon>Pseudomonadota</taxon>
        <taxon>Gammaproteobacteria</taxon>
        <taxon>Vibrionales</taxon>
        <taxon>Vibrionaceae</taxon>
        <taxon>Vibrio</taxon>
        <taxon>Vibrio oreintalis group</taxon>
    </lineage>
</organism>
<reference evidence="3" key="1">
    <citation type="submission" date="2015-08" db="EMBL/GenBank/DDBJ databases">
        <title>Vibrio galatheae sp. nov., a novel member of the Vibrionaceae family isolated from the Solomon Islands.</title>
        <authorList>
            <person name="Giubergia S."/>
            <person name="Machado H."/>
            <person name="Mateiu R.V."/>
            <person name="Gram L."/>
        </authorList>
    </citation>
    <scope>NUCLEOTIDE SEQUENCE [LARGE SCALE GENOMIC DNA]</scope>
    <source>
        <strain evidence="3">DSM 19134</strain>
    </source>
</reference>
<evidence type="ECO:0000313" key="2">
    <source>
        <dbReference type="EMBL" id="KOO06179.1"/>
    </source>
</evidence>
<dbReference type="PATRIC" id="fig|171383.3.peg.3756"/>
<evidence type="ECO:0000256" key="1">
    <source>
        <dbReference type="SAM" id="SignalP"/>
    </source>
</evidence>
<feature type="signal peptide" evidence="1">
    <location>
        <begin position="1"/>
        <end position="18"/>
    </location>
</feature>
<dbReference type="AlphaFoldDB" id="A0A0M0HVT1"/>
<dbReference type="EMBL" id="LHPI01000020">
    <property type="protein sequence ID" value="KOO06179.1"/>
    <property type="molecule type" value="Genomic_DNA"/>
</dbReference>
<feature type="chain" id="PRO_5005600326" evidence="1">
    <location>
        <begin position="19"/>
        <end position="214"/>
    </location>
</feature>
<gene>
    <name evidence="2" type="ORF">AKJ31_18375</name>
</gene>
<name>A0A0M0HVT1_9VIBR</name>
<comment type="caution">
    <text evidence="2">The sequence shown here is derived from an EMBL/GenBank/DDBJ whole genome shotgun (WGS) entry which is preliminary data.</text>
</comment>
<keyword evidence="3" id="KW-1185">Reference proteome</keyword>